<evidence type="ECO:0000256" key="2">
    <source>
        <dbReference type="ARBA" id="ARBA00022692"/>
    </source>
</evidence>
<organism evidence="7 8">
    <name type="scientific">Colocasia esculenta</name>
    <name type="common">Wild taro</name>
    <name type="synonym">Arum esculentum</name>
    <dbReference type="NCBI Taxonomy" id="4460"/>
    <lineage>
        <taxon>Eukaryota</taxon>
        <taxon>Viridiplantae</taxon>
        <taxon>Streptophyta</taxon>
        <taxon>Embryophyta</taxon>
        <taxon>Tracheophyta</taxon>
        <taxon>Spermatophyta</taxon>
        <taxon>Magnoliopsida</taxon>
        <taxon>Liliopsida</taxon>
        <taxon>Araceae</taxon>
        <taxon>Aroideae</taxon>
        <taxon>Colocasieae</taxon>
        <taxon>Colocasia</taxon>
    </lineage>
</organism>
<dbReference type="OrthoDB" id="9049620at2759"/>
<evidence type="ECO:0000313" key="7">
    <source>
        <dbReference type="EMBL" id="MQL78388.1"/>
    </source>
</evidence>
<keyword evidence="3" id="KW-0833">Ubl conjugation pathway</keyword>
<evidence type="ECO:0000256" key="4">
    <source>
        <dbReference type="ARBA" id="ARBA00022989"/>
    </source>
</evidence>
<accession>A0A843U439</accession>
<keyword evidence="4 6" id="KW-1133">Transmembrane helix</keyword>
<comment type="caution">
    <text evidence="7">The sequence shown here is derived from an EMBL/GenBank/DDBJ whole genome shotgun (WGS) entry which is preliminary data.</text>
</comment>
<evidence type="ECO:0000256" key="3">
    <source>
        <dbReference type="ARBA" id="ARBA00022786"/>
    </source>
</evidence>
<keyword evidence="2 6" id="KW-0812">Transmembrane</keyword>
<name>A0A843U439_COLES</name>
<dbReference type="GO" id="GO:0016020">
    <property type="term" value="C:membrane"/>
    <property type="evidence" value="ECO:0007669"/>
    <property type="project" value="UniProtKB-SubCell"/>
</dbReference>
<dbReference type="AlphaFoldDB" id="A0A843U439"/>
<reference evidence="7" key="1">
    <citation type="submission" date="2017-07" db="EMBL/GenBank/DDBJ databases">
        <title>Taro Niue Genome Assembly and Annotation.</title>
        <authorList>
            <person name="Atibalentja N."/>
            <person name="Keating K."/>
            <person name="Fields C.J."/>
        </authorList>
    </citation>
    <scope>NUCLEOTIDE SEQUENCE</scope>
    <source>
        <strain evidence="7">Niue_2</strain>
        <tissue evidence="7">Leaf</tissue>
    </source>
</reference>
<protein>
    <submittedName>
        <fullName evidence="7">Uncharacterized protein</fullName>
    </submittedName>
</protein>
<evidence type="ECO:0000256" key="5">
    <source>
        <dbReference type="ARBA" id="ARBA00023136"/>
    </source>
</evidence>
<dbReference type="GO" id="GO:0061630">
    <property type="term" value="F:ubiquitin protein ligase activity"/>
    <property type="evidence" value="ECO:0007669"/>
    <property type="project" value="InterPro"/>
</dbReference>
<evidence type="ECO:0000256" key="1">
    <source>
        <dbReference type="ARBA" id="ARBA00004141"/>
    </source>
</evidence>
<dbReference type="PANTHER" id="PTHR15860">
    <property type="entry name" value="UNCHARACTERIZED RING FINGER-CONTAINING PROTEIN"/>
    <property type="match status" value="1"/>
</dbReference>
<dbReference type="GO" id="GO:1904294">
    <property type="term" value="P:positive regulation of ERAD pathway"/>
    <property type="evidence" value="ECO:0007669"/>
    <property type="project" value="InterPro"/>
</dbReference>
<keyword evidence="5 6" id="KW-0472">Membrane</keyword>
<feature type="transmembrane region" description="Helical" evidence="6">
    <location>
        <begin position="99"/>
        <end position="120"/>
    </location>
</feature>
<evidence type="ECO:0000313" key="8">
    <source>
        <dbReference type="Proteomes" id="UP000652761"/>
    </source>
</evidence>
<sequence>MGARGGNMEWQLGFSVARRNEKEEEEEERGWKLADWSYQRRQAVAGRGLHPWLGHMRCSLQSPCQMETSTFGTQIYLYHTCPTRGCIFLFYRGWGERKISVLVGITTVFTFHVAGVYWWYRNDDVLYPLVMLPPKEIPPFWHAIFVIIVNDMMVRQAAMVLKCLLLMYYENGRGCNYCRQVNKKVPPI</sequence>
<dbReference type="InterPro" id="IPR044235">
    <property type="entry name" value="RNFT1/2"/>
</dbReference>
<keyword evidence="8" id="KW-1185">Reference proteome</keyword>
<proteinExistence type="predicted"/>
<comment type="subcellular location">
    <subcellularLocation>
        <location evidence="1">Membrane</location>
        <topology evidence="1">Multi-pass membrane protein</topology>
    </subcellularLocation>
</comment>
<dbReference type="EMBL" id="NMUH01000397">
    <property type="protein sequence ID" value="MQL78388.1"/>
    <property type="molecule type" value="Genomic_DNA"/>
</dbReference>
<gene>
    <name evidence="7" type="ORF">Taro_010821</name>
</gene>
<dbReference type="Proteomes" id="UP000652761">
    <property type="component" value="Unassembled WGS sequence"/>
</dbReference>
<dbReference type="PANTHER" id="PTHR15860:SF0">
    <property type="entry name" value="LP20373P"/>
    <property type="match status" value="1"/>
</dbReference>
<evidence type="ECO:0000256" key="6">
    <source>
        <dbReference type="SAM" id="Phobius"/>
    </source>
</evidence>